<organism evidence="1 2">
    <name type="scientific">Candidatus Syntrophosphaera thermopropionivorans</name>
    <dbReference type="NCBI Taxonomy" id="2593015"/>
    <lineage>
        <taxon>Bacteria</taxon>
        <taxon>Pseudomonadati</taxon>
        <taxon>Candidatus Cloacimonadota</taxon>
        <taxon>Candidatus Cloacimonadia</taxon>
        <taxon>Candidatus Cloacimonadales</taxon>
        <taxon>Candidatus Cloacimonadaceae</taxon>
        <taxon>Candidatus Syntrophosphaera</taxon>
    </lineage>
</organism>
<sequence length="728" mass="84831">MHTDFKQELNEQQLQVVLETERPLLVLAGAGSGKTRSLIYRCAWLIKEKKVPPKNILMVTFTNKAAKELQERLQNILGYSVQNLWVGTFHHICTRILRNEASFLPFRQNFSIYDENNQLSLLKKIYKEHSLDRERFPLQPVLNRISSYKNRLLLPEDLNEYNLEISMENYKLDRTVPKIYELYQQNLLLNNALDFDDLLLYTAKLLQNNELVRKKYQQQFQYVMIDEYQDTNYAQFEIVHQIAAEHQRICVVGDDDQAIYSFRGATIRNILEFEKDYADAIAIRLEQNYRSTSHILELANAIILNNRHRHSKTLWSELGEGYKPELFVYEDDMEEANKTADLILQLHEEGIPFREIAVLYRTNAQSRVFEYACLQRNIPYTIVGTVHFYQRKEIRDLLAYLTVIFNPSDNNSLLRIINEPPRGIGSVSINRLMEFASQNHLSLYQTIQNVQAIQSIQPGIKKKIAEFAEKLEDWHRKAESTPVLDLVKEVIDSLDLINHYKNSQDPAEISRVENLIEFVSSVSEFSERWIEEYDKSPLLEDFLPFVALQTDIDRVNEAADTVYLMTLHNAKGLEFECVFITGLEQELLPHLRSMNSKYSIEEERRLLYVGVTRAKSRLFLSYAKYRRKYDSFYFTEPSIFLQELDPNLFAGYNDAVTFKPKPANKVYAKPKTLNNNQFYIGQKVWHTEYGPGLVLNVDGNGPEARLTISFSSGKLAKIIASYVSPEPI</sequence>
<dbReference type="Proteomes" id="UP000294588">
    <property type="component" value="Unassembled WGS sequence"/>
</dbReference>
<accession>A0AC61QK28</accession>
<proteinExistence type="predicted"/>
<gene>
    <name evidence="1" type="ORF">E0946_02655</name>
</gene>
<dbReference type="EMBL" id="SMOG01000004">
    <property type="protein sequence ID" value="TDF73679.1"/>
    <property type="molecule type" value="Genomic_DNA"/>
</dbReference>
<keyword evidence="2" id="KW-1185">Reference proteome</keyword>
<reference evidence="1" key="1">
    <citation type="submission" date="2019-03" db="EMBL/GenBank/DDBJ databases">
        <title>Candidatus Syntrophosphaera thermopropionivorans: a novel player in syntrophic propionate oxidation during anaerobic digestion.</title>
        <authorList>
            <person name="Dyksma S."/>
        </authorList>
    </citation>
    <scope>NUCLEOTIDE SEQUENCE</scope>
    <source>
        <strain evidence="1">W5</strain>
    </source>
</reference>
<name>A0AC61QK28_9BACT</name>
<comment type="caution">
    <text evidence="1">The sequence shown here is derived from an EMBL/GenBank/DDBJ whole genome shotgun (WGS) entry which is preliminary data.</text>
</comment>
<evidence type="ECO:0000313" key="1">
    <source>
        <dbReference type="EMBL" id="TDF73679.1"/>
    </source>
</evidence>
<evidence type="ECO:0000313" key="2">
    <source>
        <dbReference type="Proteomes" id="UP000294588"/>
    </source>
</evidence>
<protein>
    <submittedName>
        <fullName evidence="1">Uncharacterized protein</fullName>
    </submittedName>
</protein>